<feature type="domain" description="GGDEF" evidence="4">
    <location>
        <begin position="284"/>
        <end position="416"/>
    </location>
</feature>
<dbReference type="InterPro" id="IPR000160">
    <property type="entry name" value="GGDEF_dom"/>
</dbReference>
<dbReference type="InterPro" id="IPR050469">
    <property type="entry name" value="Diguanylate_Cyclase"/>
</dbReference>
<evidence type="ECO:0000313" key="6">
    <source>
        <dbReference type="Proteomes" id="UP000290092"/>
    </source>
</evidence>
<gene>
    <name evidence="5" type="ORF">CP985_06525</name>
</gene>
<proteinExistence type="predicted"/>
<evidence type="ECO:0000256" key="1">
    <source>
        <dbReference type="ARBA" id="ARBA00012528"/>
    </source>
</evidence>
<dbReference type="FunFam" id="3.30.70.270:FF:000001">
    <property type="entry name" value="Diguanylate cyclase domain protein"/>
    <property type="match status" value="1"/>
</dbReference>
<dbReference type="PANTHER" id="PTHR45138">
    <property type="entry name" value="REGULATORY COMPONENTS OF SENSORY TRANSDUCTION SYSTEM"/>
    <property type="match status" value="1"/>
</dbReference>
<organism evidence="5 6">
    <name type="scientific">Malaciobacter mytili LMG 24559</name>
    <dbReference type="NCBI Taxonomy" id="1032238"/>
    <lineage>
        <taxon>Bacteria</taxon>
        <taxon>Pseudomonadati</taxon>
        <taxon>Campylobacterota</taxon>
        <taxon>Epsilonproteobacteria</taxon>
        <taxon>Campylobacterales</taxon>
        <taxon>Arcobacteraceae</taxon>
        <taxon>Malaciobacter</taxon>
    </lineage>
</organism>
<dbReference type="KEGG" id="amyt:AMYT_1810"/>
<dbReference type="EMBL" id="NXID01000020">
    <property type="protein sequence ID" value="RXK15827.1"/>
    <property type="molecule type" value="Genomic_DNA"/>
</dbReference>
<evidence type="ECO:0000256" key="2">
    <source>
        <dbReference type="ARBA" id="ARBA00034247"/>
    </source>
</evidence>
<evidence type="ECO:0000313" key="5">
    <source>
        <dbReference type="EMBL" id="RXK15827.1"/>
    </source>
</evidence>
<dbReference type="AlphaFoldDB" id="A0AAX2AFQ1"/>
<keyword evidence="6" id="KW-1185">Reference proteome</keyword>
<dbReference type="NCBIfam" id="TIGR00254">
    <property type="entry name" value="GGDEF"/>
    <property type="match status" value="1"/>
</dbReference>
<dbReference type="SMART" id="SM00267">
    <property type="entry name" value="GGDEF"/>
    <property type="match status" value="1"/>
</dbReference>
<reference evidence="5 6" key="1">
    <citation type="submission" date="2017-09" db="EMBL/GenBank/DDBJ databases">
        <title>Genomics of the genus Arcobacter.</title>
        <authorList>
            <person name="Perez-Cataluna A."/>
            <person name="Figueras M.J."/>
            <person name="Salas-Masso N."/>
        </authorList>
    </citation>
    <scope>NUCLEOTIDE SEQUENCE [LARGE SCALE GENOMIC DNA]</scope>
    <source>
        <strain evidence="5 6">CECT 7386</strain>
    </source>
</reference>
<dbReference type="InterPro" id="IPR029787">
    <property type="entry name" value="Nucleotide_cyclase"/>
</dbReference>
<keyword evidence="3" id="KW-0175">Coiled coil</keyword>
<evidence type="ECO:0000259" key="4">
    <source>
        <dbReference type="PROSITE" id="PS50887"/>
    </source>
</evidence>
<dbReference type="RefSeq" id="WP_114842223.1">
    <property type="nucleotide sequence ID" value="NZ_CP031219.1"/>
</dbReference>
<dbReference type="EC" id="2.7.7.65" evidence="1"/>
<dbReference type="Pfam" id="PF00990">
    <property type="entry name" value="GGDEF"/>
    <property type="match status" value="1"/>
</dbReference>
<sequence>MPADIKDIAKDTIRNLFAKNILPTPNEYHKEFCNVAKTYDLNIKECKQFKELISKLNEEEQKEIKDKNITTFEDMIPILLNRVATKNLKTLTSLFQESVTPSISIGLDESLTKFSVKIGNSPALLFEEDIQKEMQSFITKRFEADQKIVKQKTAEIAKLVTLMGQYLNDAISSSGNSGDEVSSIKDEIKAINLTENGLEELTNLQSKLISAAMSIENEMHQVEEKLSSGKTHVEELEAKVKKLEEELDKSKKESIKDHLTGVLTRKAFEYEANKVEKNYERNSTQYAIVFFDIDHFKAINDTYGHAGGDMILSTFGKILSKYTRELDIVGRYGGEEFVAIIHFNLKRELLKYLKRIKSIVTENNFVYGKYKIRITFSAGVTIRNDHTSFDSALQKADMLLYEAKEAGRNKIILEDHTII</sequence>
<name>A0AAX2AFQ1_9BACT</name>
<comment type="catalytic activity">
    <reaction evidence="2">
        <text>2 GTP = 3',3'-c-di-GMP + 2 diphosphate</text>
        <dbReference type="Rhea" id="RHEA:24898"/>
        <dbReference type="ChEBI" id="CHEBI:33019"/>
        <dbReference type="ChEBI" id="CHEBI:37565"/>
        <dbReference type="ChEBI" id="CHEBI:58805"/>
        <dbReference type="EC" id="2.7.7.65"/>
    </reaction>
</comment>
<dbReference type="InterPro" id="IPR043128">
    <property type="entry name" value="Rev_trsase/Diguanyl_cyclase"/>
</dbReference>
<comment type="caution">
    <text evidence="5">The sequence shown here is derived from an EMBL/GenBank/DDBJ whole genome shotgun (WGS) entry which is preliminary data.</text>
</comment>
<dbReference type="PROSITE" id="PS50887">
    <property type="entry name" value="GGDEF"/>
    <property type="match status" value="1"/>
</dbReference>
<dbReference type="Gene3D" id="3.30.70.270">
    <property type="match status" value="1"/>
</dbReference>
<dbReference type="GO" id="GO:0052621">
    <property type="term" value="F:diguanylate cyclase activity"/>
    <property type="evidence" value="ECO:0007669"/>
    <property type="project" value="UniProtKB-EC"/>
</dbReference>
<feature type="coiled-coil region" evidence="3">
    <location>
        <begin position="219"/>
        <end position="253"/>
    </location>
</feature>
<dbReference type="CDD" id="cd01949">
    <property type="entry name" value="GGDEF"/>
    <property type="match status" value="1"/>
</dbReference>
<dbReference type="Proteomes" id="UP000290092">
    <property type="component" value="Unassembled WGS sequence"/>
</dbReference>
<dbReference type="PANTHER" id="PTHR45138:SF9">
    <property type="entry name" value="DIGUANYLATE CYCLASE DGCM-RELATED"/>
    <property type="match status" value="1"/>
</dbReference>
<accession>A0AAX2AFQ1</accession>
<evidence type="ECO:0000256" key="3">
    <source>
        <dbReference type="SAM" id="Coils"/>
    </source>
</evidence>
<dbReference type="SUPFAM" id="SSF55073">
    <property type="entry name" value="Nucleotide cyclase"/>
    <property type="match status" value="1"/>
</dbReference>
<protein>
    <recommendedName>
        <fullName evidence="1">diguanylate cyclase</fullName>
        <ecNumber evidence="1">2.7.7.65</ecNumber>
    </recommendedName>
</protein>